<keyword evidence="1" id="KW-0732">Signal</keyword>
<dbReference type="AlphaFoldDB" id="A0A1H2RCF3"/>
<gene>
    <name evidence="2" type="ORF">SAMN05444487_101433</name>
</gene>
<keyword evidence="3" id="KW-1185">Reference proteome</keyword>
<dbReference type="Gene3D" id="3.40.390.10">
    <property type="entry name" value="Collagenase (Catalytic Domain)"/>
    <property type="match status" value="1"/>
</dbReference>
<name>A0A1H2RCF3_9BACL</name>
<evidence type="ECO:0000313" key="2">
    <source>
        <dbReference type="EMBL" id="SDW17097.1"/>
    </source>
</evidence>
<evidence type="ECO:0000256" key="1">
    <source>
        <dbReference type="SAM" id="SignalP"/>
    </source>
</evidence>
<dbReference type="Pfam" id="PF13688">
    <property type="entry name" value="Reprolysin_5"/>
    <property type="match status" value="1"/>
</dbReference>
<dbReference type="RefSeq" id="WP_091735363.1">
    <property type="nucleotide sequence ID" value="NZ_FNNQ01000001.1"/>
</dbReference>
<dbReference type="EMBL" id="FNNQ01000001">
    <property type="protein sequence ID" value="SDW17097.1"/>
    <property type="molecule type" value="Genomic_DNA"/>
</dbReference>
<dbReference type="OrthoDB" id="2665986at2"/>
<dbReference type="InterPro" id="IPR024079">
    <property type="entry name" value="MetalloPept_cat_dom_sf"/>
</dbReference>
<organism evidence="2 3">
    <name type="scientific">Marininema mesophilum</name>
    <dbReference type="NCBI Taxonomy" id="1048340"/>
    <lineage>
        <taxon>Bacteria</taxon>
        <taxon>Bacillati</taxon>
        <taxon>Bacillota</taxon>
        <taxon>Bacilli</taxon>
        <taxon>Bacillales</taxon>
        <taxon>Thermoactinomycetaceae</taxon>
        <taxon>Marininema</taxon>
    </lineage>
</organism>
<feature type="signal peptide" evidence="1">
    <location>
        <begin position="1"/>
        <end position="21"/>
    </location>
</feature>
<evidence type="ECO:0000313" key="3">
    <source>
        <dbReference type="Proteomes" id="UP000198534"/>
    </source>
</evidence>
<dbReference type="GO" id="GO:0008237">
    <property type="term" value="F:metallopeptidase activity"/>
    <property type="evidence" value="ECO:0007669"/>
    <property type="project" value="InterPro"/>
</dbReference>
<protein>
    <submittedName>
        <fullName evidence="2">Metallo-peptidase family M12</fullName>
    </submittedName>
</protein>
<accession>A0A1H2RCF3</accession>
<dbReference type="Proteomes" id="UP000198534">
    <property type="component" value="Unassembled WGS sequence"/>
</dbReference>
<dbReference type="SUPFAM" id="SSF55486">
    <property type="entry name" value="Metalloproteases ('zincins'), catalytic domain"/>
    <property type="match status" value="1"/>
</dbReference>
<proteinExistence type="predicted"/>
<sequence>MKSKVIALSLCALLFFGLSQVQMVHSQKNSLPKPTIVTDKKEAFDKGLKQRNNKSVVEKNSTVKLLNSNGRSEGSLKIKKSKNRSNDMAIEQTVKVLIVGDEEFRSKYSDWQQRAIDVVEGSDDAYIRDHQIDFEIVGIARWQSTGTDPVLLSDLPPKWYNSTAYDLVVGITNDSRFPYGGVAYLSPINNIGYSVIRYYDSTTSQYIARHEISHNYGLQHDPSGNQPVCMMNYTYSYYVDTWDPAHNYQLEQNKGWYGEGILSK</sequence>
<reference evidence="2 3" key="1">
    <citation type="submission" date="2016-10" db="EMBL/GenBank/DDBJ databases">
        <authorList>
            <person name="de Groot N.N."/>
        </authorList>
    </citation>
    <scope>NUCLEOTIDE SEQUENCE [LARGE SCALE GENOMIC DNA]</scope>
    <source>
        <strain evidence="2 3">DSM 45610</strain>
    </source>
</reference>
<feature type="chain" id="PRO_5038595327" evidence="1">
    <location>
        <begin position="22"/>
        <end position="264"/>
    </location>
</feature>